<dbReference type="EMBL" id="JARVCO010000012">
    <property type="protein sequence ID" value="MDZ8120510.1"/>
    <property type="molecule type" value="Genomic_DNA"/>
</dbReference>
<gene>
    <name evidence="1" type="ORF">P9H32_17925</name>
</gene>
<evidence type="ECO:0000313" key="1">
    <source>
        <dbReference type="EMBL" id="MDZ8120510.1"/>
    </source>
</evidence>
<dbReference type="Proteomes" id="UP001290861">
    <property type="component" value="Unassembled WGS sequence"/>
</dbReference>
<dbReference type="Gene3D" id="2.30.30.700">
    <property type="entry name" value="SLA1 homology domain 1"/>
    <property type="match status" value="1"/>
</dbReference>
<dbReference type="RefSeq" id="WP_322610284.1">
    <property type="nucleotide sequence ID" value="NZ_JARVCO010000012.1"/>
</dbReference>
<evidence type="ECO:0008006" key="3">
    <source>
        <dbReference type="Google" id="ProtNLM"/>
    </source>
</evidence>
<reference evidence="1 2" key="1">
    <citation type="journal article" date="2024" name="Appl. Environ. Microbiol.">
        <title>Pontiella agarivorans sp. nov., a novel marine anaerobic bacterium capable of degrading macroalgal polysaccharides and fixing nitrogen.</title>
        <authorList>
            <person name="Liu N."/>
            <person name="Kivenson V."/>
            <person name="Peng X."/>
            <person name="Cui Z."/>
            <person name="Lankiewicz T.S."/>
            <person name="Gosselin K.M."/>
            <person name="English C.J."/>
            <person name="Blair E.M."/>
            <person name="O'Malley M.A."/>
            <person name="Valentine D.L."/>
        </authorList>
    </citation>
    <scope>NUCLEOTIDE SEQUENCE [LARGE SCALE GENOMIC DNA]</scope>
    <source>
        <strain evidence="1 2">NLcol2</strain>
    </source>
</reference>
<protein>
    <recommendedName>
        <fullName evidence="3">SLA1 homology domain-containing protein</fullName>
    </recommendedName>
</protein>
<keyword evidence="2" id="KW-1185">Reference proteome</keyword>
<comment type="caution">
    <text evidence="1">The sequence shown here is derived from an EMBL/GenBank/DDBJ whole genome shotgun (WGS) entry which is preliminary data.</text>
</comment>
<accession>A0ABU5N235</accession>
<organism evidence="1 2">
    <name type="scientific">Pontiella agarivorans</name>
    <dbReference type="NCBI Taxonomy" id="3038953"/>
    <lineage>
        <taxon>Bacteria</taxon>
        <taxon>Pseudomonadati</taxon>
        <taxon>Kiritimatiellota</taxon>
        <taxon>Kiritimatiellia</taxon>
        <taxon>Kiritimatiellales</taxon>
        <taxon>Pontiellaceae</taxon>
        <taxon>Pontiella</taxon>
    </lineage>
</organism>
<name>A0ABU5N235_9BACT</name>
<evidence type="ECO:0000313" key="2">
    <source>
        <dbReference type="Proteomes" id="UP001290861"/>
    </source>
</evidence>
<sequence>MKKKMRSKKVNKGAPSGFIISIAIHAAAFALAGMLVVFNVVQKEEKKFVPPKPVDRPKMKLKKPKVKVKKSVKPRSTTRIVTKVQRASMPDIQLPEMSGMADGLIGDVGGFDLGSLDVAPSVLGDDVSAGNDLVGTFYTIMRDRTGRPITYSGDILKDLVHRFYKSGWKTSTLSRYYRSPKKLYGSMVVVPEMFSNVAPLSFGESDRDSQYWIVHYKGQIVYPEDITFRFVCQADMTIGVKVDNEMVLGGWWKGTEEEYMGDVWRSSSADNRKWWMGNWTAVVGDWVTLKANEPQDIEILISDAGGLCCLMLAIQEEGVDYETRPGGGPRLPAFKTAYPSHDLQDMIMRDMVPGEISLTNGPVFNDFASNASEQNEASPLSDDSTVEMVSAETVEPAIPEKISKLRSWSTSGGGVLEAEYVTRMGDKVVLKDAKGKQRKIALSMLSAEDLNYIELCNPPDLQVSVSNKEDPVFAYSDGVKDEVVGYDAVYTGKIRKKSPKAYPHELTAEFYAIGVQNYADTYLLLDRQESTFVLDENQKEYNFSGNTVHLRKIEPREWESADFTVRGEKDYGYLIVVKDKRGEIIAKKATAGWIEDAYEKLKDFPVGRYLNEQGERVFPEGPPRARY</sequence>
<proteinExistence type="predicted"/>